<comment type="caution">
    <text evidence="9">The sequence shown here is derived from an EMBL/GenBank/DDBJ whole genome shotgun (WGS) entry which is preliminary data.</text>
</comment>
<keyword evidence="3" id="KW-0732">Signal</keyword>
<feature type="transmembrane region" description="Helical" evidence="7">
    <location>
        <begin position="226"/>
        <end position="244"/>
    </location>
</feature>
<dbReference type="Gene3D" id="3.40.30.10">
    <property type="entry name" value="Glutaredoxin"/>
    <property type="match status" value="1"/>
</dbReference>
<feature type="domain" description="Thioredoxin" evidence="8">
    <location>
        <begin position="58"/>
        <end position="179"/>
    </location>
</feature>
<keyword evidence="5 7" id="KW-0472">Membrane</keyword>
<dbReference type="CDD" id="cd02999">
    <property type="entry name" value="PDI_a_ERp44_like"/>
    <property type="match status" value="1"/>
</dbReference>
<keyword evidence="6" id="KW-0325">Glycoprotein</keyword>
<dbReference type="OMA" id="MIHRNTH"/>
<dbReference type="AlphaFoldDB" id="A0A0K9PHC5"/>
<dbReference type="InterPro" id="IPR036249">
    <property type="entry name" value="Thioredoxin-like_sf"/>
</dbReference>
<dbReference type="InterPro" id="IPR044606">
    <property type="entry name" value="APRL4/6"/>
</dbReference>
<dbReference type="InterPro" id="IPR013766">
    <property type="entry name" value="Thioredoxin_domain"/>
</dbReference>
<reference evidence="10" key="1">
    <citation type="journal article" date="2016" name="Nature">
        <title>The genome of the seagrass Zostera marina reveals angiosperm adaptation to the sea.</title>
        <authorList>
            <person name="Olsen J.L."/>
            <person name="Rouze P."/>
            <person name="Verhelst B."/>
            <person name="Lin Y.-C."/>
            <person name="Bayer T."/>
            <person name="Collen J."/>
            <person name="Dattolo E."/>
            <person name="De Paoli E."/>
            <person name="Dittami S."/>
            <person name="Maumus F."/>
            <person name="Michel G."/>
            <person name="Kersting A."/>
            <person name="Lauritano C."/>
            <person name="Lohaus R."/>
            <person name="Toepel M."/>
            <person name="Tonon T."/>
            <person name="Vanneste K."/>
            <person name="Amirebrahimi M."/>
            <person name="Brakel J."/>
            <person name="Bostroem C."/>
            <person name="Chovatia M."/>
            <person name="Grimwood J."/>
            <person name="Jenkins J.W."/>
            <person name="Jueterbock A."/>
            <person name="Mraz A."/>
            <person name="Stam W.T."/>
            <person name="Tice H."/>
            <person name="Bornberg-Bauer E."/>
            <person name="Green P.J."/>
            <person name="Pearson G.A."/>
            <person name="Procaccini G."/>
            <person name="Duarte C.M."/>
            <person name="Schmutz J."/>
            <person name="Reusch T.B.H."/>
            <person name="Van de Peer Y."/>
        </authorList>
    </citation>
    <scope>NUCLEOTIDE SEQUENCE [LARGE SCALE GENOMIC DNA]</scope>
    <source>
        <strain evidence="10">cv. Finnish</strain>
    </source>
</reference>
<evidence type="ECO:0000256" key="2">
    <source>
        <dbReference type="ARBA" id="ARBA00022692"/>
    </source>
</evidence>
<dbReference type="SUPFAM" id="SSF52833">
    <property type="entry name" value="Thioredoxin-like"/>
    <property type="match status" value="1"/>
</dbReference>
<evidence type="ECO:0000256" key="7">
    <source>
        <dbReference type="SAM" id="Phobius"/>
    </source>
</evidence>
<feature type="transmembrane region" description="Helical" evidence="7">
    <location>
        <begin position="6"/>
        <end position="26"/>
    </location>
</feature>
<accession>A0A0K9PHC5</accession>
<dbReference type="PANTHER" id="PTHR46854:SF1">
    <property type="entry name" value="5'-ADENYLYLSULFATE REDUCTASE-LIKE 4-RELATED"/>
    <property type="match status" value="1"/>
</dbReference>
<dbReference type="Proteomes" id="UP000036987">
    <property type="component" value="Unassembled WGS sequence"/>
</dbReference>
<keyword evidence="4 7" id="KW-1133">Transmembrane helix</keyword>
<evidence type="ECO:0000256" key="4">
    <source>
        <dbReference type="ARBA" id="ARBA00022989"/>
    </source>
</evidence>
<dbReference type="GO" id="GO:0016020">
    <property type="term" value="C:membrane"/>
    <property type="evidence" value="ECO:0007669"/>
    <property type="project" value="UniProtKB-SubCell"/>
</dbReference>
<dbReference type="EMBL" id="LFYR01000839">
    <property type="protein sequence ID" value="KMZ68483.1"/>
    <property type="molecule type" value="Genomic_DNA"/>
</dbReference>
<protein>
    <submittedName>
        <fullName evidence="9">5'-adenylylsulfate reductase-like 3</fullName>
    </submittedName>
</protein>
<dbReference type="PANTHER" id="PTHR46854">
    <property type="entry name" value="5'-ADENYLYLSULFATE REDUCTASE-LIKE 4-RELATED"/>
    <property type="match status" value="1"/>
</dbReference>
<proteinExistence type="predicted"/>
<keyword evidence="2 7" id="KW-0812">Transmembrane</keyword>
<evidence type="ECO:0000256" key="6">
    <source>
        <dbReference type="ARBA" id="ARBA00023180"/>
    </source>
</evidence>
<evidence type="ECO:0000313" key="9">
    <source>
        <dbReference type="EMBL" id="KMZ68483.1"/>
    </source>
</evidence>
<evidence type="ECO:0000256" key="1">
    <source>
        <dbReference type="ARBA" id="ARBA00004167"/>
    </source>
</evidence>
<dbReference type="PROSITE" id="PS51352">
    <property type="entry name" value="THIOREDOXIN_2"/>
    <property type="match status" value="1"/>
</dbReference>
<dbReference type="OrthoDB" id="19690at2759"/>
<keyword evidence="10" id="KW-1185">Reference proteome</keyword>
<evidence type="ECO:0000256" key="5">
    <source>
        <dbReference type="ARBA" id="ARBA00023136"/>
    </source>
</evidence>
<gene>
    <name evidence="9" type="ORF">ZOSMA_23G01420</name>
</gene>
<comment type="subcellular location">
    <subcellularLocation>
        <location evidence="1">Membrane</location>
        <topology evidence="1">Single-pass membrane protein</topology>
    </subcellularLocation>
</comment>
<evidence type="ECO:0000259" key="8">
    <source>
        <dbReference type="PROSITE" id="PS51352"/>
    </source>
</evidence>
<dbReference type="Pfam" id="PF00085">
    <property type="entry name" value="Thioredoxin"/>
    <property type="match status" value="1"/>
</dbReference>
<sequence>MEIRVRALSMSPVFVLVLVFSFRIVVLGREEEAISAAVCPRLGNFSPVEAFLRFHHSCPVNGGSQSLDLASVVEGDEATLHRALGSVHKDDGGFITVLFYASWCSFSKICHPNFNTVSSLFPEIRHFAFEESSIRPSMLSRYGVHGFPTIFLLNSTMKARYRGSRTVNSFIAFYSNNTGIDPRPLDHTYPGEIIIPLNNTGYKQELDENCPFSWARSPEKMLQQDTYLALATAFLLFRLLYVFLPKVFGCVKFVWRNHIRYTSLITVSHICLEQTKHAFCQLNPYGKRRNLQEGALNARSWANKSLASVSIGEPSSARMHSICEKR</sequence>
<name>A0A0K9PHC5_ZOSMR</name>
<evidence type="ECO:0000313" key="10">
    <source>
        <dbReference type="Proteomes" id="UP000036987"/>
    </source>
</evidence>
<evidence type="ECO:0000256" key="3">
    <source>
        <dbReference type="ARBA" id="ARBA00022729"/>
    </source>
</evidence>
<organism evidence="9 10">
    <name type="scientific">Zostera marina</name>
    <name type="common">Eelgrass</name>
    <dbReference type="NCBI Taxonomy" id="29655"/>
    <lineage>
        <taxon>Eukaryota</taxon>
        <taxon>Viridiplantae</taxon>
        <taxon>Streptophyta</taxon>
        <taxon>Embryophyta</taxon>
        <taxon>Tracheophyta</taxon>
        <taxon>Spermatophyta</taxon>
        <taxon>Magnoliopsida</taxon>
        <taxon>Liliopsida</taxon>
        <taxon>Zosteraceae</taxon>
        <taxon>Zostera</taxon>
    </lineage>
</organism>